<dbReference type="AlphaFoldDB" id="A0AAJ0CLQ4"/>
<accession>A0AAJ0CLQ4</accession>
<organism evidence="1 2">
    <name type="scientific">Conoideocrella luteorostrata</name>
    <dbReference type="NCBI Taxonomy" id="1105319"/>
    <lineage>
        <taxon>Eukaryota</taxon>
        <taxon>Fungi</taxon>
        <taxon>Dikarya</taxon>
        <taxon>Ascomycota</taxon>
        <taxon>Pezizomycotina</taxon>
        <taxon>Sordariomycetes</taxon>
        <taxon>Hypocreomycetidae</taxon>
        <taxon>Hypocreales</taxon>
        <taxon>Clavicipitaceae</taxon>
        <taxon>Conoideocrella</taxon>
    </lineage>
</organism>
<name>A0AAJ0CLQ4_9HYPO</name>
<proteinExistence type="predicted"/>
<evidence type="ECO:0008006" key="3">
    <source>
        <dbReference type="Google" id="ProtNLM"/>
    </source>
</evidence>
<gene>
    <name evidence="1" type="ORF">QQS21_006921</name>
</gene>
<evidence type="ECO:0000313" key="2">
    <source>
        <dbReference type="Proteomes" id="UP001251528"/>
    </source>
</evidence>
<dbReference type="GO" id="GO:0005506">
    <property type="term" value="F:iron ion binding"/>
    <property type="evidence" value="ECO:0007669"/>
    <property type="project" value="InterPro"/>
</dbReference>
<dbReference type="Pfam" id="PF00067">
    <property type="entry name" value="p450"/>
    <property type="match status" value="1"/>
</dbReference>
<protein>
    <recommendedName>
        <fullName evidence="3">Cytochrome P450</fullName>
    </recommendedName>
</protein>
<dbReference type="Proteomes" id="UP001251528">
    <property type="component" value="Unassembled WGS sequence"/>
</dbReference>
<dbReference type="SUPFAM" id="SSF48264">
    <property type="entry name" value="Cytochrome P450"/>
    <property type="match status" value="1"/>
</dbReference>
<sequence>MGEQETAQHTLMRKALAPFVMGERSCAGKPMAWMEMTLTLARVIWGFDFERAPGKAGEVGEKLCLVDGKLIPVYRAKDIYVTEHDGPNLVFSVRADVAEEHYLEIH</sequence>
<dbReference type="GO" id="GO:0016705">
    <property type="term" value="F:oxidoreductase activity, acting on paired donors, with incorporation or reduction of molecular oxygen"/>
    <property type="evidence" value="ECO:0007669"/>
    <property type="project" value="InterPro"/>
</dbReference>
<dbReference type="Gene3D" id="1.10.630.10">
    <property type="entry name" value="Cytochrome P450"/>
    <property type="match status" value="1"/>
</dbReference>
<dbReference type="GO" id="GO:0020037">
    <property type="term" value="F:heme binding"/>
    <property type="evidence" value="ECO:0007669"/>
    <property type="project" value="InterPro"/>
</dbReference>
<reference evidence="1" key="1">
    <citation type="submission" date="2023-06" db="EMBL/GenBank/DDBJ databases">
        <title>Conoideocrella luteorostrata (Hypocreales: Clavicipitaceae), a potential biocontrol fungus for elongate hemlock scale in United States Christmas tree production areas.</title>
        <authorList>
            <person name="Barrett H."/>
            <person name="Lovett B."/>
            <person name="Macias A.M."/>
            <person name="Stajich J.E."/>
            <person name="Kasson M.T."/>
        </authorList>
    </citation>
    <scope>NUCLEOTIDE SEQUENCE</scope>
    <source>
        <strain evidence="1">ARSEF 14590</strain>
    </source>
</reference>
<comment type="caution">
    <text evidence="1">The sequence shown here is derived from an EMBL/GenBank/DDBJ whole genome shotgun (WGS) entry which is preliminary data.</text>
</comment>
<evidence type="ECO:0000313" key="1">
    <source>
        <dbReference type="EMBL" id="KAK2595385.1"/>
    </source>
</evidence>
<dbReference type="InterPro" id="IPR036396">
    <property type="entry name" value="Cyt_P450_sf"/>
</dbReference>
<keyword evidence="2" id="KW-1185">Reference proteome</keyword>
<dbReference type="InterPro" id="IPR001128">
    <property type="entry name" value="Cyt_P450"/>
</dbReference>
<dbReference type="EMBL" id="JASWJB010000134">
    <property type="protein sequence ID" value="KAK2595385.1"/>
    <property type="molecule type" value="Genomic_DNA"/>
</dbReference>
<dbReference type="GO" id="GO:0004497">
    <property type="term" value="F:monooxygenase activity"/>
    <property type="evidence" value="ECO:0007669"/>
    <property type="project" value="InterPro"/>
</dbReference>